<feature type="domain" description="Protein FecR C-terminal" evidence="3">
    <location>
        <begin position="296"/>
        <end position="361"/>
    </location>
</feature>
<evidence type="ECO:0000259" key="3">
    <source>
        <dbReference type="Pfam" id="PF16344"/>
    </source>
</evidence>
<dbReference type="AlphaFoldDB" id="A0A1H4C3T4"/>
<keyword evidence="1" id="KW-1133">Transmembrane helix</keyword>
<feature type="transmembrane region" description="Helical" evidence="1">
    <location>
        <begin position="76"/>
        <end position="97"/>
    </location>
</feature>
<dbReference type="Gene3D" id="3.55.50.30">
    <property type="match status" value="1"/>
</dbReference>
<organism evidence="4 5">
    <name type="scientific">Arachidicoccus rhizosphaerae</name>
    <dbReference type="NCBI Taxonomy" id="551991"/>
    <lineage>
        <taxon>Bacteria</taxon>
        <taxon>Pseudomonadati</taxon>
        <taxon>Bacteroidota</taxon>
        <taxon>Chitinophagia</taxon>
        <taxon>Chitinophagales</taxon>
        <taxon>Chitinophagaceae</taxon>
        <taxon>Arachidicoccus</taxon>
    </lineage>
</organism>
<accession>A0A1H4C3T4</accession>
<dbReference type="PIRSF" id="PIRSF018266">
    <property type="entry name" value="FecR"/>
    <property type="match status" value="1"/>
</dbReference>
<protein>
    <submittedName>
        <fullName evidence="4">FecR protein</fullName>
    </submittedName>
</protein>
<dbReference type="InterPro" id="IPR006860">
    <property type="entry name" value="FecR"/>
</dbReference>
<evidence type="ECO:0000256" key="1">
    <source>
        <dbReference type="SAM" id="Phobius"/>
    </source>
</evidence>
<keyword evidence="1" id="KW-0812">Transmembrane</keyword>
<dbReference type="Proteomes" id="UP000199041">
    <property type="component" value="Unassembled WGS sequence"/>
</dbReference>
<dbReference type="Gene3D" id="2.60.120.1440">
    <property type="match status" value="1"/>
</dbReference>
<proteinExistence type="predicted"/>
<reference evidence="4 5" key="1">
    <citation type="submission" date="2016-10" db="EMBL/GenBank/DDBJ databases">
        <authorList>
            <person name="de Groot N.N."/>
        </authorList>
    </citation>
    <scope>NUCLEOTIDE SEQUENCE [LARGE SCALE GENOMIC DNA]</scope>
    <source>
        <strain evidence="4 5">Vu-144</strain>
    </source>
</reference>
<dbReference type="InterPro" id="IPR032508">
    <property type="entry name" value="FecR_C"/>
</dbReference>
<dbReference type="PANTHER" id="PTHR30273">
    <property type="entry name" value="PERIPLASMIC SIGNAL SENSOR AND SIGMA FACTOR ACTIVATOR FECR-RELATED"/>
    <property type="match status" value="1"/>
</dbReference>
<dbReference type="PANTHER" id="PTHR30273:SF2">
    <property type="entry name" value="PROTEIN FECR"/>
    <property type="match status" value="1"/>
</dbReference>
<dbReference type="Pfam" id="PF16344">
    <property type="entry name" value="FecR_C"/>
    <property type="match status" value="1"/>
</dbReference>
<evidence type="ECO:0000259" key="2">
    <source>
        <dbReference type="Pfam" id="PF04773"/>
    </source>
</evidence>
<name>A0A1H4C3T4_9BACT</name>
<feature type="domain" description="FecR protein" evidence="2">
    <location>
        <begin position="158"/>
        <end position="249"/>
    </location>
</feature>
<dbReference type="EMBL" id="FNQY01000027">
    <property type="protein sequence ID" value="SEA55010.1"/>
    <property type="molecule type" value="Genomic_DNA"/>
</dbReference>
<dbReference type="GO" id="GO:0016989">
    <property type="term" value="F:sigma factor antagonist activity"/>
    <property type="evidence" value="ECO:0007669"/>
    <property type="project" value="TreeGrafter"/>
</dbReference>
<keyword evidence="5" id="KW-1185">Reference proteome</keyword>
<keyword evidence="1" id="KW-0472">Membrane</keyword>
<gene>
    <name evidence="4" type="ORF">SAMN05192529_12715</name>
</gene>
<sequence length="372" mass="42259">MQQLLKKYRQGTATEKQQDFVEWYYQSFESDPNYLGGKSFEEKEQIRMRMQRRMHSELNLEGAESKPAPKPAMIKFLKWAAAAAAVIIMAIGGVYVYKGQKVEQPRTAKTHMPAIEKAILTTQDGTVSALMDPEIPLHHRIEKNLSGNTAKYDFISIEIPNGCKYHFNLEDGTEVWLNPGSKMHIPLDYGKTDRTVSLWGEGYFIVRHMDSLPFHVLTEGLNIRDIGTEFKVRAYPEQKTTVTLAKGSVVVYDSITRQNFPLDDMGEQIQVDPVSKKTTLLTVDTAFATCIKNNLFYFDHASIDQVTQEVSKWYNVSFKLEGYFNDLSFTGSIRRDSQLQDVLKILELSNLNCTMQGDVVVLSAGKFARSSH</sequence>
<dbReference type="InterPro" id="IPR012373">
    <property type="entry name" value="Ferrdict_sens_TM"/>
</dbReference>
<dbReference type="Pfam" id="PF04773">
    <property type="entry name" value="FecR"/>
    <property type="match status" value="1"/>
</dbReference>
<dbReference type="STRING" id="551991.SAMN05192529_12715"/>
<evidence type="ECO:0000313" key="4">
    <source>
        <dbReference type="EMBL" id="SEA55010.1"/>
    </source>
</evidence>
<evidence type="ECO:0000313" key="5">
    <source>
        <dbReference type="Proteomes" id="UP000199041"/>
    </source>
</evidence>